<keyword evidence="2" id="KW-1185">Reference proteome</keyword>
<protein>
    <submittedName>
        <fullName evidence="1">Uncharacterized protein</fullName>
    </submittedName>
</protein>
<dbReference type="RefSeq" id="WP_111163439.1">
    <property type="nucleotide sequence ID" value="NZ_PCDP01000065.1"/>
</dbReference>
<name>A0A2W4C4Z1_9HYPH</name>
<evidence type="ECO:0000313" key="1">
    <source>
        <dbReference type="EMBL" id="PZM08749.1"/>
    </source>
</evidence>
<organism evidence="1 2">
    <name type="scientific">Rhizobium tubonense</name>
    <dbReference type="NCBI Taxonomy" id="484088"/>
    <lineage>
        <taxon>Bacteria</taxon>
        <taxon>Pseudomonadati</taxon>
        <taxon>Pseudomonadota</taxon>
        <taxon>Alphaproteobacteria</taxon>
        <taxon>Hyphomicrobiales</taxon>
        <taxon>Rhizobiaceae</taxon>
        <taxon>Rhizobium/Agrobacterium group</taxon>
        <taxon>Rhizobium</taxon>
    </lineage>
</organism>
<dbReference type="OrthoDB" id="129343at2"/>
<evidence type="ECO:0000313" key="2">
    <source>
        <dbReference type="Proteomes" id="UP000248925"/>
    </source>
</evidence>
<reference evidence="1 2" key="1">
    <citation type="journal article" date="2018" name="Sci. Rep.">
        <title>Rhizobium tumorigenes sp. nov., a novel plant tumorigenic bacterium isolated from cane gall tumors on thornless blackberry.</title>
        <authorList>
            <person name="Kuzmanovi N."/>
            <person name="Smalla K."/>
            <person name="Gronow S."/>
            <person name="PuBawska J."/>
        </authorList>
    </citation>
    <scope>NUCLEOTIDE SEQUENCE [LARGE SCALE GENOMIC DNA]</scope>
    <source>
        <strain evidence="1 2">CCBAU 85046</strain>
    </source>
</reference>
<accession>A0A2W4C4Z1</accession>
<dbReference type="AlphaFoldDB" id="A0A2W4C4Z1"/>
<comment type="caution">
    <text evidence="1">The sequence shown here is derived from an EMBL/GenBank/DDBJ whole genome shotgun (WGS) entry which is preliminary data.</text>
</comment>
<sequence length="70" mass="7891">MTARVRLHGVHRKEPFGISAIGRHVWWYGAPFFPFDGGEVKDLCVLGDIHCLIDRLKHSASKVAEFKTSV</sequence>
<gene>
    <name evidence="1" type="ORF">CPY51_27610</name>
</gene>
<dbReference type="EMBL" id="PCDP01000065">
    <property type="protein sequence ID" value="PZM08749.1"/>
    <property type="molecule type" value="Genomic_DNA"/>
</dbReference>
<proteinExistence type="predicted"/>
<dbReference type="Proteomes" id="UP000248925">
    <property type="component" value="Unassembled WGS sequence"/>
</dbReference>